<organism evidence="3 4">
    <name type="scientific">Arabidopsis thaliana</name>
    <name type="common">Mouse-ear cress</name>
    <dbReference type="NCBI Taxonomy" id="3702"/>
    <lineage>
        <taxon>Eukaryota</taxon>
        <taxon>Viridiplantae</taxon>
        <taxon>Streptophyta</taxon>
        <taxon>Embryophyta</taxon>
        <taxon>Tracheophyta</taxon>
        <taxon>Spermatophyta</taxon>
        <taxon>Magnoliopsida</taxon>
        <taxon>eudicotyledons</taxon>
        <taxon>Gunneridae</taxon>
        <taxon>Pentapetalae</taxon>
        <taxon>rosids</taxon>
        <taxon>malvids</taxon>
        <taxon>Brassicales</taxon>
        <taxon>Brassicaceae</taxon>
        <taxon>Camelineae</taxon>
        <taxon>Arabidopsis</taxon>
    </lineage>
</organism>
<dbReference type="ExpressionAtlas" id="A0A178WEM1">
    <property type="expression patterns" value="baseline and differential"/>
</dbReference>
<evidence type="ECO:0000313" key="3">
    <source>
        <dbReference type="EMBL" id="OAP16676.1"/>
    </source>
</evidence>
<dbReference type="EMBL" id="LUHQ01000001">
    <property type="protein sequence ID" value="OAP16676.1"/>
    <property type="molecule type" value="Genomic_DNA"/>
</dbReference>
<dbReference type="SUPFAM" id="SSF52200">
    <property type="entry name" value="Toll/Interleukin receptor TIR domain"/>
    <property type="match status" value="1"/>
</dbReference>
<dbReference type="FunFam" id="3.40.50.10140:FF:000007">
    <property type="entry name" value="Disease resistance protein (TIR-NBS-LRR class)"/>
    <property type="match status" value="1"/>
</dbReference>
<sequence>MTISMVAISHIIQPSLMQLQPRVFINFRGEDIRYGFISHLVAAFEVHGIYFFIDKYEQRGNDLTYLFKRIEESKIVLAIFSGKYAQPKWCLNELATVKKLAEENKLKVIPIFYKVKVGDVRHQKGEFGRNFWNLARISSGEEIKQWKEALEFVSHKMGLELCENRSEADFVKEIIEELKRVRSRIPLEERKDHIPDLSSRKRGHLMSGPCELPYCESSKTRNV</sequence>
<evidence type="ECO:0000259" key="2">
    <source>
        <dbReference type="PROSITE" id="PS50104"/>
    </source>
</evidence>
<keyword evidence="1" id="KW-0520">NAD</keyword>
<proteinExistence type="predicted"/>
<dbReference type="PANTHER" id="PTHR32009">
    <property type="entry name" value="TMV RESISTANCE PROTEIN N-LIKE"/>
    <property type="match status" value="1"/>
</dbReference>
<gene>
    <name evidence="3" type="ordered locus">AXX17_At1g51870</name>
</gene>
<dbReference type="GO" id="GO:0007165">
    <property type="term" value="P:signal transduction"/>
    <property type="evidence" value="ECO:0007669"/>
    <property type="project" value="InterPro"/>
</dbReference>
<dbReference type="AlphaFoldDB" id="A0A178WEM1"/>
<dbReference type="Proteomes" id="UP000078284">
    <property type="component" value="Chromosome 1"/>
</dbReference>
<dbReference type="SMART" id="SM00255">
    <property type="entry name" value="TIR"/>
    <property type="match status" value="1"/>
</dbReference>
<dbReference type="InterPro" id="IPR035897">
    <property type="entry name" value="Toll_tir_struct_dom_sf"/>
</dbReference>
<evidence type="ECO:0000313" key="4">
    <source>
        <dbReference type="Proteomes" id="UP000078284"/>
    </source>
</evidence>
<protein>
    <recommendedName>
        <fullName evidence="2">TIR domain-containing protein</fullName>
    </recommendedName>
</protein>
<feature type="domain" description="TIR" evidence="2">
    <location>
        <begin position="19"/>
        <end position="182"/>
    </location>
</feature>
<dbReference type="InterPro" id="IPR000157">
    <property type="entry name" value="TIR_dom"/>
</dbReference>
<dbReference type="Pfam" id="PF01582">
    <property type="entry name" value="TIR"/>
    <property type="match status" value="1"/>
</dbReference>
<dbReference type="Gene3D" id="3.40.50.10140">
    <property type="entry name" value="Toll/interleukin-1 receptor homology (TIR) domain"/>
    <property type="match status" value="1"/>
</dbReference>
<evidence type="ECO:0000256" key="1">
    <source>
        <dbReference type="ARBA" id="ARBA00023027"/>
    </source>
</evidence>
<reference evidence="4" key="1">
    <citation type="journal article" date="2016" name="Proc. Natl. Acad. Sci. U.S.A.">
        <title>Chromosome-level assembly of Arabidopsis thaliana Ler reveals the extent of translocation and inversion polymorphisms.</title>
        <authorList>
            <person name="Zapata L."/>
            <person name="Ding J."/>
            <person name="Willing E.M."/>
            <person name="Hartwig B."/>
            <person name="Bezdan D."/>
            <person name="Jiao W.B."/>
            <person name="Patel V."/>
            <person name="Velikkakam James G."/>
            <person name="Koornneef M."/>
            <person name="Ossowski S."/>
            <person name="Schneeberger K."/>
        </authorList>
    </citation>
    <scope>NUCLEOTIDE SEQUENCE [LARGE SCALE GENOMIC DNA]</scope>
    <source>
        <strain evidence="4">cv. Landsberg erecta</strain>
    </source>
</reference>
<dbReference type="PROSITE" id="PS50104">
    <property type="entry name" value="TIR"/>
    <property type="match status" value="1"/>
</dbReference>
<comment type="caution">
    <text evidence="3">The sequence shown here is derived from an EMBL/GenBank/DDBJ whole genome shotgun (WGS) entry which is preliminary data.</text>
</comment>
<accession>A0A178WEM1</accession>
<dbReference type="PANTHER" id="PTHR32009:SF53">
    <property type="entry name" value="TOLL-INTERLEUKIN-RESISTANCE (TIR) DOMAIN FAMILY PROTEIN"/>
    <property type="match status" value="1"/>
</dbReference>
<name>A0A178WEM1_ARATH</name>